<evidence type="ECO:0000256" key="1">
    <source>
        <dbReference type="SAM" id="Phobius"/>
    </source>
</evidence>
<dbReference type="EMBL" id="MFTP01000002">
    <property type="protein sequence ID" value="OGI66224.1"/>
    <property type="molecule type" value="Genomic_DNA"/>
</dbReference>
<feature type="transmembrane region" description="Helical" evidence="1">
    <location>
        <begin position="9"/>
        <end position="29"/>
    </location>
</feature>
<proteinExistence type="predicted"/>
<keyword evidence="1" id="KW-0812">Transmembrane</keyword>
<comment type="caution">
    <text evidence="2">The sequence shown here is derived from an EMBL/GenBank/DDBJ whole genome shotgun (WGS) entry which is preliminary data.</text>
</comment>
<evidence type="ECO:0000313" key="2">
    <source>
        <dbReference type="EMBL" id="OGI66224.1"/>
    </source>
</evidence>
<protein>
    <submittedName>
        <fullName evidence="2">Uncharacterized protein</fullName>
    </submittedName>
</protein>
<sequence>MSFHRLKSLAGVFVLLAFISMGVFGLLQFNHADHLVGTPMINCPYAENSYSICENTLDHINKWQQFSTAIFPSLFVFLVLILGVVLYFFGKQNFFNQKQHFYKWKYYLDNKNFYSYSQEINKWLSLFENSPSLSYVRHS</sequence>
<dbReference type="Proteomes" id="UP000177370">
    <property type="component" value="Unassembled WGS sequence"/>
</dbReference>
<name>A0A1F6V9K1_9BACT</name>
<keyword evidence="1" id="KW-1133">Transmembrane helix</keyword>
<feature type="transmembrane region" description="Helical" evidence="1">
    <location>
        <begin position="69"/>
        <end position="89"/>
    </location>
</feature>
<keyword evidence="1" id="KW-0472">Membrane</keyword>
<dbReference type="AlphaFoldDB" id="A0A1F6V9K1"/>
<gene>
    <name evidence="2" type="ORF">A2647_00510</name>
</gene>
<organism evidence="2 3">
    <name type="scientific">Candidatus Nomurabacteria bacterium RIFCSPHIGHO2_01_FULL_40_24b</name>
    <dbReference type="NCBI Taxonomy" id="1801739"/>
    <lineage>
        <taxon>Bacteria</taxon>
        <taxon>Candidatus Nomuraibacteriota</taxon>
    </lineage>
</organism>
<accession>A0A1F6V9K1</accession>
<reference evidence="2 3" key="1">
    <citation type="journal article" date="2016" name="Nat. Commun.">
        <title>Thousands of microbial genomes shed light on interconnected biogeochemical processes in an aquifer system.</title>
        <authorList>
            <person name="Anantharaman K."/>
            <person name="Brown C.T."/>
            <person name="Hug L.A."/>
            <person name="Sharon I."/>
            <person name="Castelle C.J."/>
            <person name="Probst A.J."/>
            <person name="Thomas B.C."/>
            <person name="Singh A."/>
            <person name="Wilkins M.J."/>
            <person name="Karaoz U."/>
            <person name="Brodie E.L."/>
            <person name="Williams K.H."/>
            <person name="Hubbard S.S."/>
            <person name="Banfield J.F."/>
        </authorList>
    </citation>
    <scope>NUCLEOTIDE SEQUENCE [LARGE SCALE GENOMIC DNA]</scope>
</reference>
<evidence type="ECO:0000313" key="3">
    <source>
        <dbReference type="Proteomes" id="UP000177370"/>
    </source>
</evidence>